<dbReference type="EMBL" id="JAEVLS010000003">
    <property type="protein sequence ID" value="MBM0105904.1"/>
    <property type="molecule type" value="Genomic_DNA"/>
</dbReference>
<sequence length="461" mass="50578">MTTSQSTQAENQARLHRTIFRLHFYAGLIVAPFVLILSLTGAIYLFGTEIEDLAHPAWRFAPEAGQHLPPERLVQGALQAFPGSKPTRVDLPSAPNRTAIVFLTPQEGRPFRVYVDPVSGKALGSFVYENTLVGFADRMHGTLLLGPNGDLVVEIAACWAIVLIITGLYLWWPRTSNKVSGVFIPRLRKGRLFWREIHAVGGVWASGLLLFLILTGLPWATEWGGNLNRMMANAGIGYPESYRAHVDHSATASAAPQRTLVETTPGIPWTLEQAPAPHSQHAGHMQIDVGQAARSFAEQGLTTGYRLIYPRDEHDVFTGYTYPDRPEGQRTIHLDQYTGAVLNDVSFADYGIGAKSVEWGVQLHMGNYFGVPNQLLMLLAALGGALLSVTGPIMWLKRRRTGLGAPEPLRSGGVVWSVTALLIVLGLLFPALGVTALCLFLIERFVLRRITPVRDWLGLAP</sequence>
<evidence type="ECO:0000256" key="1">
    <source>
        <dbReference type="SAM" id="Phobius"/>
    </source>
</evidence>
<gene>
    <name evidence="2" type="ORF">JM946_14325</name>
</gene>
<feature type="transmembrane region" description="Helical" evidence="1">
    <location>
        <begin position="151"/>
        <end position="172"/>
    </location>
</feature>
<dbReference type="Pfam" id="PF03929">
    <property type="entry name" value="PepSY_TM"/>
    <property type="match status" value="1"/>
</dbReference>
<feature type="transmembrane region" description="Helical" evidence="1">
    <location>
        <begin position="415"/>
        <end position="442"/>
    </location>
</feature>
<feature type="transmembrane region" description="Helical" evidence="1">
    <location>
        <begin position="375"/>
        <end position="395"/>
    </location>
</feature>
<feature type="transmembrane region" description="Helical" evidence="1">
    <location>
        <begin position="24"/>
        <end position="46"/>
    </location>
</feature>
<dbReference type="PANTHER" id="PTHR34219:SF1">
    <property type="entry name" value="PEPSY DOMAIN-CONTAINING PROTEIN"/>
    <property type="match status" value="1"/>
</dbReference>
<evidence type="ECO:0000313" key="2">
    <source>
        <dbReference type="EMBL" id="MBM0105904.1"/>
    </source>
</evidence>
<protein>
    <submittedName>
        <fullName evidence="2">PepSY domain-containing protein</fullName>
    </submittedName>
</protein>
<keyword evidence="1" id="KW-1133">Transmembrane helix</keyword>
<reference evidence="2 3" key="1">
    <citation type="journal article" date="2021" name="Int. J. Syst. Evol. Microbiol.">
        <title>Steroidobacter gossypii sp. nov., isolated from soil of cotton cropping field.</title>
        <authorList>
            <person name="Huang R."/>
            <person name="Yang S."/>
            <person name="Zhen C."/>
            <person name="Liu W."/>
        </authorList>
    </citation>
    <scope>NUCLEOTIDE SEQUENCE [LARGE SCALE GENOMIC DNA]</scope>
    <source>
        <strain evidence="2 3">S1-65</strain>
    </source>
</reference>
<name>A0ABS1WY50_9GAMM</name>
<dbReference type="Proteomes" id="UP000661077">
    <property type="component" value="Unassembled WGS sequence"/>
</dbReference>
<feature type="transmembrane region" description="Helical" evidence="1">
    <location>
        <begin position="197"/>
        <end position="221"/>
    </location>
</feature>
<organism evidence="2 3">
    <name type="scientific">Steroidobacter gossypii</name>
    <dbReference type="NCBI Taxonomy" id="2805490"/>
    <lineage>
        <taxon>Bacteria</taxon>
        <taxon>Pseudomonadati</taxon>
        <taxon>Pseudomonadota</taxon>
        <taxon>Gammaproteobacteria</taxon>
        <taxon>Steroidobacterales</taxon>
        <taxon>Steroidobacteraceae</taxon>
        <taxon>Steroidobacter</taxon>
    </lineage>
</organism>
<dbReference type="PANTHER" id="PTHR34219">
    <property type="entry name" value="IRON-REGULATED INNER MEMBRANE PROTEIN-RELATED"/>
    <property type="match status" value="1"/>
</dbReference>
<proteinExistence type="predicted"/>
<evidence type="ECO:0000313" key="3">
    <source>
        <dbReference type="Proteomes" id="UP000661077"/>
    </source>
</evidence>
<dbReference type="RefSeq" id="WP_203167980.1">
    <property type="nucleotide sequence ID" value="NZ_JAEVLS010000003.1"/>
</dbReference>
<keyword evidence="1" id="KW-0812">Transmembrane</keyword>
<comment type="caution">
    <text evidence="2">The sequence shown here is derived from an EMBL/GenBank/DDBJ whole genome shotgun (WGS) entry which is preliminary data.</text>
</comment>
<keyword evidence="1" id="KW-0472">Membrane</keyword>
<keyword evidence="3" id="KW-1185">Reference proteome</keyword>
<dbReference type="InterPro" id="IPR005625">
    <property type="entry name" value="PepSY-ass_TM"/>
</dbReference>
<accession>A0ABS1WY50</accession>